<sequence>MTVVVPIISNTSTSLSQENVCSRERLARSNFRSYSNPMLKRTRSLVYLCVAATLGHPVASFAQTELPDIGTAAGATLTIDQELIYGDAYMRMIRASSPIVNDPVMNEYVDSIGHRLVSNANDVKTPFTFFLIRDRDINAFAFFGGYVALHTGLFLHAHTESEIASVMAHEIAHVTQRHLARRMEDEARRSPATLAAMAASLLLAIASPQAGIAALTATTAGSMQASINYTRSNEKEADRFGIATLARAEFDVNDMPRFFSRLADEYRYASTPPAMLLTHPLPEDRITDSRARAQSYPPLRIMPSIDYHLARSRVVVRYAGIKQEAALDWLNRTATRAPVELQDAFEYGKALVYLDNNKLDQADKILTQLMRTAPNNNFYLDAATDLYLAQKKPEKATSMLEKALKVRPHNKVLVINYANALIQQEKYQQALTSLQRYTHDNPNDTNGWHLMSEASIKLGLSDKDLAARAEILALNAQWDKAIQLYSQASQVAELGSFDQARYDARIDQLLIQRDRFMALQ</sequence>
<feature type="domain" description="Peptidase M48" evidence="9">
    <location>
        <begin position="106"/>
        <end position="290"/>
    </location>
</feature>
<evidence type="ECO:0000313" key="10">
    <source>
        <dbReference type="EMBL" id="CAH0524981.1"/>
    </source>
</evidence>
<reference evidence="10" key="1">
    <citation type="submission" date="2021-12" db="EMBL/GenBank/DDBJ databases">
        <authorList>
            <person name="Rodrigo-Torres L."/>
            <person name="Arahal R. D."/>
            <person name="Lucena T."/>
        </authorList>
    </citation>
    <scope>NUCLEOTIDE SEQUENCE</scope>
    <source>
        <strain evidence="10">CECT 8226</strain>
    </source>
</reference>
<evidence type="ECO:0000313" key="11">
    <source>
        <dbReference type="Proteomes" id="UP000838160"/>
    </source>
</evidence>
<evidence type="ECO:0000256" key="3">
    <source>
        <dbReference type="ARBA" id="ARBA00022729"/>
    </source>
</evidence>
<keyword evidence="6 8" id="KW-0862">Zinc</keyword>
<keyword evidence="3 8" id="KW-0732">Signal</keyword>
<feature type="binding site" evidence="8">
    <location>
        <position position="234"/>
    </location>
    <ligand>
        <name>Zn(2+)</name>
        <dbReference type="ChEBI" id="CHEBI:29105"/>
        <note>catalytic</note>
    </ligand>
</feature>
<comment type="function">
    <text evidence="8">Functions as both a chaperone and a metalloprotease. Maintains the integrity of the outer membrane by promoting either the assembly or the elimination of outer membrane proteins, depending on their folding state.</text>
</comment>
<dbReference type="EMBL" id="CAKLCM010000002">
    <property type="protein sequence ID" value="CAH0524981.1"/>
    <property type="molecule type" value="Genomic_DNA"/>
</dbReference>
<keyword evidence="7 8" id="KW-0482">Metalloprotease</keyword>
<feature type="active site" evidence="8">
    <location>
        <position position="170"/>
    </location>
</feature>
<accession>A0ABM8ZEQ9</accession>
<evidence type="ECO:0000256" key="1">
    <source>
        <dbReference type="ARBA" id="ARBA00022670"/>
    </source>
</evidence>
<evidence type="ECO:0000256" key="4">
    <source>
        <dbReference type="ARBA" id="ARBA00022764"/>
    </source>
</evidence>
<dbReference type="Pfam" id="PF14559">
    <property type="entry name" value="TPR_19"/>
    <property type="match status" value="1"/>
</dbReference>
<comment type="cofactor">
    <cofactor evidence="8">
        <name>Zn(2+)</name>
        <dbReference type="ChEBI" id="CHEBI:29105"/>
    </cofactor>
    <text evidence="8">Binds 1 zinc ion per subunit.</text>
</comment>
<organism evidence="10 11">
    <name type="scientific">Vibrio hippocampi</name>
    <dbReference type="NCBI Taxonomy" id="654686"/>
    <lineage>
        <taxon>Bacteria</taxon>
        <taxon>Pseudomonadati</taxon>
        <taxon>Pseudomonadota</taxon>
        <taxon>Gammaproteobacteria</taxon>
        <taxon>Vibrionales</taxon>
        <taxon>Vibrionaceae</taxon>
        <taxon>Vibrio</taxon>
    </lineage>
</organism>
<keyword evidence="1 8" id="KW-0645">Protease</keyword>
<dbReference type="InterPro" id="IPR051156">
    <property type="entry name" value="Mito/Outer_Membr_Metalloprot"/>
</dbReference>
<dbReference type="Gene3D" id="1.25.40.10">
    <property type="entry name" value="Tetratricopeptide repeat domain"/>
    <property type="match status" value="1"/>
</dbReference>
<proteinExistence type="inferred from homology"/>
<keyword evidence="11" id="KW-1185">Reference proteome</keyword>
<dbReference type="InterPro" id="IPR001915">
    <property type="entry name" value="Peptidase_M48"/>
</dbReference>
<comment type="caution">
    <text evidence="10">The sequence shown here is derived from an EMBL/GenBank/DDBJ whole genome shotgun (WGS) entry which is preliminary data.</text>
</comment>
<evidence type="ECO:0000256" key="2">
    <source>
        <dbReference type="ARBA" id="ARBA00022723"/>
    </source>
</evidence>
<dbReference type="Proteomes" id="UP000838160">
    <property type="component" value="Unassembled WGS sequence"/>
</dbReference>
<protein>
    <recommendedName>
        <fullName evidence="8">Putative beta-barrel assembly-enhancing protease</fullName>
        <ecNumber evidence="8">3.4.-.-</ecNumber>
    </recommendedName>
</protein>
<keyword evidence="5 8" id="KW-0378">Hydrolase</keyword>
<dbReference type="Pfam" id="PF01435">
    <property type="entry name" value="Peptidase_M48"/>
    <property type="match status" value="1"/>
</dbReference>
<dbReference type="PANTHER" id="PTHR22726">
    <property type="entry name" value="METALLOENDOPEPTIDASE OMA1"/>
    <property type="match status" value="1"/>
</dbReference>
<comment type="similarity">
    <text evidence="8">Belongs to the peptidase M48 family. BepA subfamily.</text>
</comment>
<evidence type="ECO:0000259" key="9">
    <source>
        <dbReference type="Pfam" id="PF01435"/>
    </source>
</evidence>
<dbReference type="SUPFAM" id="SSF48452">
    <property type="entry name" value="TPR-like"/>
    <property type="match status" value="1"/>
</dbReference>
<gene>
    <name evidence="10" type="primary">bepA_1</name>
    <name evidence="10" type="ORF">VHP8226_00658</name>
</gene>
<evidence type="ECO:0000256" key="6">
    <source>
        <dbReference type="ARBA" id="ARBA00022833"/>
    </source>
</evidence>
<name>A0ABM8ZEQ9_9VIBR</name>
<comment type="subcellular location">
    <subcellularLocation>
        <location evidence="8">Periplasm</location>
    </subcellularLocation>
</comment>
<dbReference type="InterPro" id="IPR011990">
    <property type="entry name" value="TPR-like_helical_dom_sf"/>
</dbReference>
<dbReference type="EC" id="3.4.-.-" evidence="8"/>
<feature type="binding site" evidence="8">
    <location>
        <position position="169"/>
    </location>
    <ligand>
        <name>Zn(2+)</name>
        <dbReference type="ChEBI" id="CHEBI:29105"/>
        <note>catalytic</note>
    </ligand>
</feature>
<evidence type="ECO:0000256" key="5">
    <source>
        <dbReference type="ARBA" id="ARBA00022801"/>
    </source>
</evidence>
<dbReference type="GO" id="GO:0008233">
    <property type="term" value="F:peptidase activity"/>
    <property type="evidence" value="ECO:0007669"/>
    <property type="project" value="UniProtKB-KW"/>
</dbReference>
<evidence type="ECO:0000256" key="8">
    <source>
        <dbReference type="HAMAP-Rule" id="MF_00997"/>
    </source>
</evidence>
<dbReference type="GO" id="GO:0006508">
    <property type="term" value="P:proteolysis"/>
    <property type="evidence" value="ECO:0007669"/>
    <property type="project" value="UniProtKB-KW"/>
</dbReference>
<dbReference type="HAMAP" id="MF_00997">
    <property type="entry name" value="Protease_BepA"/>
    <property type="match status" value="1"/>
</dbReference>
<dbReference type="CDD" id="cd07333">
    <property type="entry name" value="M48C_bepA_like"/>
    <property type="match status" value="1"/>
</dbReference>
<dbReference type="InterPro" id="IPR030873">
    <property type="entry name" value="Protease_BepA"/>
</dbReference>
<keyword evidence="4 8" id="KW-0574">Periplasm</keyword>
<feature type="binding site" evidence="8">
    <location>
        <position position="173"/>
    </location>
    <ligand>
        <name>Zn(2+)</name>
        <dbReference type="ChEBI" id="CHEBI:29105"/>
        <note>catalytic</note>
    </ligand>
</feature>
<feature type="active site" description="Proton donor" evidence="8">
    <location>
        <position position="238"/>
    </location>
</feature>
<evidence type="ECO:0000256" key="7">
    <source>
        <dbReference type="ARBA" id="ARBA00023049"/>
    </source>
</evidence>
<keyword evidence="2 8" id="KW-0479">Metal-binding</keyword>
<dbReference type="PANTHER" id="PTHR22726:SF1">
    <property type="entry name" value="METALLOENDOPEPTIDASE OMA1, MITOCHONDRIAL"/>
    <property type="match status" value="1"/>
</dbReference>
<dbReference type="Gene3D" id="3.30.2010.10">
    <property type="entry name" value="Metalloproteases ('zincins'), catalytic domain"/>
    <property type="match status" value="1"/>
</dbReference>